<dbReference type="EMBL" id="DWZA01000065">
    <property type="protein sequence ID" value="HJA71402.1"/>
    <property type="molecule type" value="Genomic_DNA"/>
</dbReference>
<sequence>MSEKSKKGKNGFDPSDLKPEEMLKFEIAQELGLGDKVIQEGWRSLTAKESGRIGGLITKKKREMKK</sequence>
<name>A0A9D2HID5_9FIRM</name>
<dbReference type="Gene3D" id="6.10.10.80">
    <property type="entry name" value="Small, acid-soluble spore protein, alpha/beta type-like"/>
    <property type="match status" value="1"/>
</dbReference>
<dbReference type="Proteomes" id="UP000823900">
    <property type="component" value="Unassembled WGS sequence"/>
</dbReference>
<protein>
    <submittedName>
        <fullName evidence="2">Alpha/beta-type small acid-soluble spore protein</fullName>
    </submittedName>
</protein>
<evidence type="ECO:0000313" key="3">
    <source>
        <dbReference type="Proteomes" id="UP000823900"/>
    </source>
</evidence>
<dbReference type="Pfam" id="PF00269">
    <property type="entry name" value="SASP"/>
    <property type="match status" value="1"/>
</dbReference>
<dbReference type="GO" id="GO:0003690">
    <property type="term" value="F:double-stranded DNA binding"/>
    <property type="evidence" value="ECO:0007669"/>
    <property type="project" value="InterPro"/>
</dbReference>
<dbReference type="InterPro" id="IPR001448">
    <property type="entry name" value="SASP_alpha/beta-type"/>
</dbReference>
<comment type="function">
    <text evidence="1">SASP are bound to spore DNA. They are double-stranded DNA-binding proteins that cause DNA to change to an a-like conformation. They protect the DNA backbone from chemical and enzymatic cleavage and are thus involved in dormant spore's high resistance to UV light.</text>
</comment>
<dbReference type="AlphaFoldDB" id="A0A9D2HID5"/>
<reference evidence="2" key="2">
    <citation type="submission" date="2021-04" db="EMBL/GenBank/DDBJ databases">
        <authorList>
            <person name="Gilroy R."/>
        </authorList>
    </citation>
    <scope>NUCLEOTIDE SEQUENCE</scope>
    <source>
        <strain evidence="2">CHK178-16964</strain>
    </source>
</reference>
<accession>A0A9D2HID5</accession>
<proteinExistence type="predicted"/>
<dbReference type="GO" id="GO:0006265">
    <property type="term" value="P:DNA topological change"/>
    <property type="evidence" value="ECO:0007669"/>
    <property type="project" value="InterPro"/>
</dbReference>
<gene>
    <name evidence="2" type="ORF">IAA07_07455</name>
</gene>
<reference evidence="2" key="1">
    <citation type="journal article" date="2021" name="PeerJ">
        <title>Extensive microbial diversity within the chicken gut microbiome revealed by metagenomics and culture.</title>
        <authorList>
            <person name="Gilroy R."/>
            <person name="Ravi A."/>
            <person name="Getino M."/>
            <person name="Pursley I."/>
            <person name="Horton D.L."/>
            <person name="Alikhan N.F."/>
            <person name="Baker D."/>
            <person name="Gharbi K."/>
            <person name="Hall N."/>
            <person name="Watson M."/>
            <person name="Adriaenssens E.M."/>
            <person name="Foster-Nyarko E."/>
            <person name="Jarju S."/>
            <person name="Secka A."/>
            <person name="Antonio M."/>
            <person name="Oren A."/>
            <person name="Chaudhuri R.R."/>
            <person name="La Ragione R."/>
            <person name="Hildebrand F."/>
            <person name="Pallen M.J."/>
        </authorList>
    </citation>
    <scope>NUCLEOTIDE SEQUENCE</scope>
    <source>
        <strain evidence="2">CHK178-16964</strain>
    </source>
</reference>
<organism evidence="2 3">
    <name type="scientific">Candidatus Lachnoclostridium stercoravium</name>
    <dbReference type="NCBI Taxonomy" id="2838633"/>
    <lineage>
        <taxon>Bacteria</taxon>
        <taxon>Bacillati</taxon>
        <taxon>Bacillota</taxon>
        <taxon>Clostridia</taxon>
        <taxon>Lachnospirales</taxon>
        <taxon>Lachnospiraceae</taxon>
    </lineage>
</organism>
<evidence type="ECO:0000256" key="1">
    <source>
        <dbReference type="ARBA" id="ARBA00003863"/>
    </source>
</evidence>
<evidence type="ECO:0000313" key="2">
    <source>
        <dbReference type="EMBL" id="HJA71402.1"/>
    </source>
</evidence>
<dbReference type="InterPro" id="IPR038300">
    <property type="entry name" value="SASP_sf_alpha/beta"/>
</dbReference>
<comment type="caution">
    <text evidence="2">The sequence shown here is derived from an EMBL/GenBank/DDBJ whole genome shotgun (WGS) entry which is preliminary data.</text>
</comment>